<keyword evidence="6 10" id="KW-0067">ATP-binding</keyword>
<dbReference type="Pfam" id="PF03129">
    <property type="entry name" value="HGTP_anticodon"/>
    <property type="match status" value="1"/>
</dbReference>
<dbReference type="NCBIfam" id="NF006625">
    <property type="entry name" value="PRK09194.1"/>
    <property type="match status" value="1"/>
</dbReference>
<dbReference type="InterPro" id="IPR006195">
    <property type="entry name" value="aa-tRNA-synth_II"/>
</dbReference>
<evidence type="ECO:0000256" key="1">
    <source>
        <dbReference type="ARBA" id="ARBA00004496"/>
    </source>
</evidence>
<keyword evidence="5 10" id="KW-0547">Nucleotide-binding</keyword>
<dbReference type="Proteomes" id="UP000668060">
    <property type="component" value="Unassembled WGS sequence"/>
</dbReference>
<dbReference type="PROSITE" id="PS50862">
    <property type="entry name" value="AA_TRNA_LIGASE_II"/>
    <property type="match status" value="1"/>
</dbReference>
<comment type="subcellular location">
    <subcellularLocation>
        <location evidence="1 10">Cytoplasm</location>
    </subcellularLocation>
</comment>
<reference evidence="12" key="1">
    <citation type="journal article" date="2021" name="Front. Mar. Sci.">
        <title>Genomes of Diverse Isolates of Prochlorococcus High-Light-Adapted Clade II in the Western Pacific Ocean.</title>
        <authorList>
            <person name="Yan W."/>
            <person name="Feng X."/>
            <person name="Zhang W."/>
            <person name="Nawaz M.Z."/>
            <person name="Luo T."/>
            <person name="Zhang R."/>
            <person name="Jiao N."/>
        </authorList>
    </citation>
    <scope>NUCLEOTIDE SEQUENCE</scope>
    <source>
        <strain evidence="12">CUG1433</strain>
    </source>
</reference>
<dbReference type="InterPro" id="IPR036621">
    <property type="entry name" value="Anticodon-bd_dom_sf"/>
</dbReference>
<dbReference type="SUPFAM" id="SSF55681">
    <property type="entry name" value="Class II aaRS and biotin synthetases"/>
    <property type="match status" value="1"/>
</dbReference>
<dbReference type="PANTHER" id="PTHR42753">
    <property type="entry name" value="MITOCHONDRIAL RIBOSOME PROTEIN L39/PROLYL-TRNA LIGASE FAMILY MEMBER"/>
    <property type="match status" value="1"/>
</dbReference>
<dbReference type="InterPro" id="IPR045864">
    <property type="entry name" value="aa-tRNA-synth_II/BPL/LPL"/>
</dbReference>
<evidence type="ECO:0000256" key="8">
    <source>
        <dbReference type="ARBA" id="ARBA00023146"/>
    </source>
</evidence>
<dbReference type="GO" id="GO:0006433">
    <property type="term" value="P:prolyl-tRNA aminoacylation"/>
    <property type="evidence" value="ECO:0007669"/>
    <property type="project" value="UniProtKB-UniRule"/>
</dbReference>
<dbReference type="GO" id="GO:0004827">
    <property type="term" value="F:proline-tRNA ligase activity"/>
    <property type="evidence" value="ECO:0007669"/>
    <property type="project" value="UniProtKB-UniRule"/>
</dbReference>
<evidence type="ECO:0000259" key="11">
    <source>
        <dbReference type="PROSITE" id="PS50862"/>
    </source>
</evidence>
<name>A0A9D9BU41_PROMR</name>
<evidence type="ECO:0000256" key="4">
    <source>
        <dbReference type="ARBA" id="ARBA00022598"/>
    </source>
</evidence>
<organism evidence="12 13">
    <name type="scientific">Prochlorococcus marinus CUG1433</name>
    <dbReference type="NCBI Taxonomy" id="2774506"/>
    <lineage>
        <taxon>Bacteria</taxon>
        <taxon>Bacillati</taxon>
        <taxon>Cyanobacteriota</taxon>
        <taxon>Cyanophyceae</taxon>
        <taxon>Synechococcales</taxon>
        <taxon>Prochlorococcaceae</taxon>
        <taxon>Prochlorococcus</taxon>
    </lineage>
</organism>
<dbReference type="InterPro" id="IPR044140">
    <property type="entry name" value="ProRS_anticodon_short"/>
</dbReference>
<dbReference type="InterPro" id="IPR004500">
    <property type="entry name" value="Pro-tRNA-synth_IIa_bac-type"/>
</dbReference>
<dbReference type="SUPFAM" id="SSF52954">
    <property type="entry name" value="Class II aaRS ABD-related"/>
    <property type="match status" value="1"/>
</dbReference>
<dbReference type="EC" id="6.1.1.15" evidence="10"/>
<dbReference type="HAMAP" id="MF_01569">
    <property type="entry name" value="Pro_tRNA_synth_type1"/>
    <property type="match status" value="1"/>
</dbReference>
<dbReference type="InterPro" id="IPR002314">
    <property type="entry name" value="aa-tRNA-synt_IIb"/>
</dbReference>
<evidence type="ECO:0000256" key="6">
    <source>
        <dbReference type="ARBA" id="ARBA00022840"/>
    </source>
</evidence>
<dbReference type="GO" id="GO:0005829">
    <property type="term" value="C:cytosol"/>
    <property type="evidence" value="ECO:0007669"/>
    <property type="project" value="TreeGrafter"/>
</dbReference>
<keyword evidence="8 10" id="KW-0030">Aminoacyl-tRNA synthetase</keyword>
<dbReference type="InterPro" id="IPR002316">
    <property type="entry name" value="Pro-tRNA-ligase_IIa"/>
</dbReference>
<comment type="function">
    <text evidence="10">Catalyzes the attachment of proline to tRNA(Pro) in a two-step reaction: proline is first activated by ATP to form Pro-AMP and then transferred to the acceptor end of tRNA(Pro). As ProRS can inadvertently accommodate and process non-cognate amino acids such as alanine and cysteine, to avoid such errors it has two additional distinct editing activities against alanine. One activity is designated as 'pretransfer' editing and involves the tRNA(Pro)-independent hydrolysis of activated Ala-AMP. The other activity is designated 'posttransfer' editing and involves deacylation of mischarged Ala-tRNA(Pro). The misacylated Cys-tRNA(Pro) is not edited by ProRS.</text>
</comment>
<comment type="caution">
    <text evidence="12">The sequence shown here is derived from an EMBL/GenBank/DDBJ whole genome shotgun (WGS) entry which is preliminary data.</text>
</comment>
<dbReference type="PANTHER" id="PTHR42753:SF2">
    <property type="entry name" value="PROLINE--TRNA LIGASE"/>
    <property type="match status" value="1"/>
</dbReference>
<dbReference type="AlphaFoldDB" id="A0A9D9BU41"/>
<evidence type="ECO:0000256" key="3">
    <source>
        <dbReference type="ARBA" id="ARBA00022490"/>
    </source>
</evidence>
<comment type="subunit">
    <text evidence="2 10">Homodimer.</text>
</comment>
<dbReference type="InterPro" id="IPR050062">
    <property type="entry name" value="Pro-tRNA_synthetase"/>
</dbReference>
<dbReference type="InterPro" id="IPR004154">
    <property type="entry name" value="Anticodon-bd"/>
</dbReference>
<feature type="domain" description="Aminoacyl-transfer RNA synthetases class-II family profile" evidence="11">
    <location>
        <begin position="34"/>
        <end position="492"/>
    </location>
</feature>
<evidence type="ECO:0000256" key="7">
    <source>
        <dbReference type="ARBA" id="ARBA00022917"/>
    </source>
</evidence>
<dbReference type="InterPro" id="IPR036754">
    <property type="entry name" value="YbaK/aa-tRNA-synt-asso_dom_sf"/>
</dbReference>
<dbReference type="EMBL" id="JAEPLN010000001">
    <property type="protein sequence ID" value="MBO6970808.1"/>
    <property type="molecule type" value="Genomic_DNA"/>
</dbReference>
<dbReference type="InterPro" id="IPR023717">
    <property type="entry name" value="Pro-tRNA-Synthase_IIa_type1"/>
</dbReference>
<dbReference type="Gene3D" id="3.40.50.800">
    <property type="entry name" value="Anticodon-binding domain"/>
    <property type="match status" value="1"/>
</dbReference>
<dbReference type="GO" id="GO:0005524">
    <property type="term" value="F:ATP binding"/>
    <property type="evidence" value="ECO:0007669"/>
    <property type="project" value="UniProtKB-UniRule"/>
</dbReference>
<dbReference type="CDD" id="cd00861">
    <property type="entry name" value="ProRS_anticodon_short"/>
    <property type="match status" value="1"/>
</dbReference>
<evidence type="ECO:0000256" key="9">
    <source>
        <dbReference type="ARBA" id="ARBA00047671"/>
    </source>
</evidence>
<keyword evidence="7 10" id="KW-0648">Protein biosynthesis</keyword>
<evidence type="ECO:0000313" key="13">
    <source>
        <dbReference type="Proteomes" id="UP000668060"/>
    </source>
</evidence>
<accession>A0A9D9BU41</accession>
<protein>
    <recommendedName>
        <fullName evidence="10">Proline--tRNA ligase</fullName>
        <ecNumber evidence="10">6.1.1.15</ecNumber>
    </recommendedName>
    <alternativeName>
        <fullName evidence="10">Prolyl-tRNA synthetase</fullName>
        <shortName evidence="10">ProRS</shortName>
    </alternativeName>
</protein>
<comment type="domain">
    <text evidence="10">Consists of three domains: the N-terminal catalytic domain, the editing domain and the C-terminal anticodon-binding domain.</text>
</comment>
<dbReference type="Gene3D" id="3.30.930.10">
    <property type="entry name" value="Bira Bifunctional Protein, Domain 2"/>
    <property type="match status" value="2"/>
</dbReference>
<evidence type="ECO:0000256" key="10">
    <source>
        <dbReference type="HAMAP-Rule" id="MF_01569"/>
    </source>
</evidence>
<keyword evidence="3 10" id="KW-0963">Cytoplasm</keyword>
<dbReference type="SUPFAM" id="SSF55826">
    <property type="entry name" value="YbaK/ProRS associated domain"/>
    <property type="match status" value="1"/>
</dbReference>
<comment type="similarity">
    <text evidence="10">Belongs to the class-II aminoacyl-tRNA synthetase family. ProS type 1 subfamily.</text>
</comment>
<evidence type="ECO:0000313" key="12">
    <source>
        <dbReference type="EMBL" id="MBO6970808.1"/>
    </source>
</evidence>
<dbReference type="NCBIfam" id="TIGR00409">
    <property type="entry name" value="proS_fam_II"/>
    <property type="match status" value="1"/>
</dbReference>
<gene>
    <name evidence="10" type="primary">proS</name>
    <name evidence="12" type="ORF">JJ842_02615</name>
</gene>
<dbReference type="GO" id="GO:0002161">
    <property type="term" value="F:aminoacyl-tRNA deacylase activity"/>
    <property type="evidence" value="ECO:0007669"/>
    <property type="project" value="InterPro"/>
</dbReference>
<comment type="catalytic activity">
    <reaction evidence="9 10">
        <text>tRNA(Pro) + L-proline + ATP = L-prolyl-tRNA(Pro) + AMP + diphosphate</text>
        <dbReference type="Rhea" id="RHEA:14305"/>
        <dbReference type="Rhea" id="RHEA-COMP:9700"/>
        <dbReference type="Rhea" id="RHEA-COMP:9702"/>
        <dbReference type="ChEBI" id="CHEBI:30616"/>
        <dbReference type="ChEBI" id="CHEBI:33019"/>
        <dbReference type="ChEBI" id="CHEBI:60039"/>
        <dbReference type="ChEBI" id="CHEBI:78442"/>
        <dbReference type="ChEBI" id="CHEBI:78532"/>
        <dbReference type="ChEBI" id="CHEBI:456215"/>
        <dbReference type="EC" id="6.1.1.15"/>
    </reaction>
</comment>
<dbReference type="PRINTS" id="PR01046">
    <property type="entry name" value="TRNASYNTHPRO"/>
</dbReference>
<keyword evidence="4 10" id="KW-0436">Ligase</keyword>
<evidence type="ECO:0000256" key="2">
    <source>
        <dbReference type="ARBA" id="ARBA00011738"/>
    </source>
</evidence>
<dbReference type="CDD" id="cd04334">
    <property type="entry name" value="ProRS-INS"/>
    <property type="match status" value="1"/>
</dbReference>
<sequence>MRVNTSFPLGTLRDTPSEAEIISHQLLLKAGYIRRVNSGIYAYMPIMLRVIEKISAIIEKELNTIGCSKLLLPQLHPAELWKKSERWEGYTAGEGIMFNLKDRQGKEFGLGPTHEEVITSIASEIINSYKQLPQCYYQIQTKFRDEIRPRFGLMRSREFIMKDGYSFHSSGEDLASFYEKVGKAYENIFKSCGLQTVGVEADSGAIGGASSKEFMVTADAGEDSILFTQSGSYAANIEKAVSIPSPPIPLKDNISGWIETPQQKTILEVCENNDLDPSQIVKVVVFLAKFESKEEVPILACLRGDQFINEVKLFNSLNKLNSSNLLNLKKIEDKNIIEKNLINFPLGFIGPDLDNNTIKKSSNWDKKWIRIIDHSASDLSKFISGGNKVNFHKVFQNFSFTSQDYQIEDIRNAKEGDKIKNDDIEFLEEKKGIEIGHIFQLGQKYSEKLNAKFSDKDGQLKNLWMGCYGIGVTRIAQAAIEQNHDQKGICWPIQISPFEVIIIPTNLKDPIQRDITEKIYNNLLINKVDVLLDDRDERAGIKFKDAELIGIPFQIIVGRDSAKNEVELSFRKNNTKLKISSDKLFETFIFESEIMYNKYSKDKLFGS</sequence>
<evidence type="ECO:0000256" key="5">
    <source>
        <dbReference type="ARBA" id="ARBA00022741"/>
    </source>
</evidence>
<dbReference type="Pfam" id="PF00587">
    <property type="entry name" value="tRNA-synt_2b"/>
    <property type="match status" value="1"/>
</dbReference>
<proteinExistence type="inferred from homology"/>